<dbReference type="AlphaFoldDB" id="A0A318HCF7"/>
<keyword evidence="13" id="KW-1185">Reference proteome</keyword>
<evidence type="ECO:0000256" key="5">
    <source>
        <dbReference type="ARBA" id="ARBA00022729"/>
    </source>
</evidence>
<evidence type="ECO:0000256" key="7">
    <source>
        <dbReference type="ARBA" id="ARBA00023008"/>
    </source>
</evidence>
<reference evidence="12 13" key="2">
    <citation type="submission" date="2018-06" db="EMBL/GenBank/DDBJ databases">
        <title>Sequencing of bacterial isolates from soil warming experiment in Harvard Forest, Massachusetts, USA.</title>
        <authorList>
            <person name="Deangelis K.PhD."/>
        </authorList>
    </citation>
    <scope>NUCLEOTIDE SEQUENCE [LARGE SCALE GENOMIC DNA]</scope>
    <source>
        <strain evidence="12 13">GAS496</strain>
    </source>
</reference>
<keyword evidence="3 9" id="KW-0812">Transmembrane</keyword>
<feature type="transmembrane region" description="Helical" evidence="9">
    <location>
        <begin position="246"/>
        <end position="264"/>
    </location>
</feature>
<feature type="transmembrane region" description="Helical" evidence="9">
    <location>
        <begin position="143"/>
        <end position="166"/>
    </location>
</feature>
<feature type="transmembrane region" description="Helical" evidence="9">
    <location>
        <begin position="317"/>
        <end position="339"/>
    </location>
</feature>
<evidence type="ECO:0000313" key="12">
    <source>
        <dbReference type="EMBL" id="PXX06255.1"/>
    </source>
</evidence>
<evidence type="ECO:0000256" key="3">
    <source>
        <dbReference type="ARBA" id="ARBA00022692"/>
    </source>
</evidence>
<evidence type="ECO:0000259" key="11">
    <source>
        <dbReference type="Pfam" id="PF05425"/>
    </source>
</evidence>
<dbReference type="OrthoDB" id="54058at2"/>
<dbReference type="SUPFAM" id="SSF81296">
    <property type="entry name" value="E set domains"/>
    <property type="match status" value="1"/>
</dbReference>
<name>A0A318HCF7_9MYCO</name>
<dbReference type="Gene3D" id="2.60.40.1220">
    <property type="match status" value="1"/>
</dbReference>
<feature type="transmembrane region" description="Helical" evidence="9">
    <location>
        <begin position="220"/>
        <end position="239"/>
    </location>
</feature>
<keyword evidence="7" id="KW-0186">Copper</keyword>
<dbReference type="GO" id="GO:0006825">
    <property type="term" value="P:copper ion transport"/>
    <property type="evidence" value="ECO:0007669"/>
    <property type="project" value="InterPro"/>
</dbReference>
<dbReference type="GO" id="GO:0046688">
    <property type="term" value="P:response to copper ion"/>
    <property type="evidence" value="ECO:0007669"/>
    <property type="project" value="InterPro"/>
</dbReference>
<dbReference type="InterPro" id="IPR014756">
    <property type="entry name" value="Ig_E-set"/>
</dbReference>
<evidence type="ECO:0000256" key="9">
    <source>
        <dbReference type="SAM" id="Phobius"/>
    </source>
</evidence>
<dbReference type="GO" id="GO:0005507">
    <property type="term" value="F:copper ion binding"/>
    <property type="evidence" value="ECO:0007669"/>
    <property type="project" value="InterPro"/>
</dbReference>
<dbReference type="InterPro" id="IPR014755">
    <property type="entry name" value="Cu-Rt/internalin_Ig-like"/>
</dbReference>
<proteinExistence type="predicted"/>
<keyword evidence="8 9" id="KW-0472">Membrane</keyword>
<keyword evidence="4" id="KW-0479">Metal-binding</keyword>
<dbReference type="PANTHER" id="PTHR34820:SF4">
    <property type="entry name" value="INNER MEMBRANE PROTEIN YEBZ"/>
    <property type="match status" value="1"/>
</dbReference>
<feature type="transmembrane region" description="Helical" evidence="9">
    <location>
        <begin position="187"/>
        <end position="208"/>
    </location>
</feature>
<dbReference type="Pfam" id="PF05425">
    <property type="entry name" value="CopD"/>
    <property type="match status" value="1"/>
</dbReference>
<sequence>MTTRLRWAAAALGMLIAMAVLGLGTAGTAVAHPTLLFTDPAADTAVPVAPQAITLVFNEAVTIGADAIVLLDKNGRTVPTGPATTERGGQALTARPAAPLPPGSYTVRWRATGTDGDLVEEEFRFGVGYALTAAAPGASGASIAWLSVALRWLLFAGFAIGFGGLIAQRFTATVRAENPKLPAPRSLIAGALVVALAAAAGLAAQVVVDAGRLDVLWRDGSGAVVLVEVAGLAAALAVLAMRRRAWALLPLLAVVGAEGWRSHAHTAAGVWGAVLTAVHLAAAATWVGALVAATLAVLAWRREPAAVRWVITGYMRLAVWTFAVVVGTGVVSALLLLPLSQMFSTDYGRVLVIKLSLVAGSATLALTGRYIQRSDTRIAKLATVIRAESLTLVAVLALSATLVSTPPVKAAAQPAPPEPTGPVLPLGALAGQIGVAVTASDGQLVVRLSAPRRGDYYAAQPDRHYTLSGRYGRPDGTEAALRFRGCGQGCFVAHPVWGDGDNVLSLAAGADDAKGGAVSLLVPWPTLPGADDLGRAVAATRAAGKLTVYESVTSDSATGAGEPTPLDLSAEFFISQEPFQAATAPLAVRLSGGSGATRLALGYPAASISVLLTLDRAGRITDEILTDPSHLVTRRIVYPDHD</sequence>
<reference evidence="13" key="1">
    <citation type="submission" date="2018-05" db="EMBL/GenBank/DDBJ databases">
        <authorList>
            <person name="Deangelis K."/>
            <person name="Huntemann M."/>
            <person name="Clum A."/>
            <person name="Pillay M."/>
            <person name="Palaniappan K."/>
            <person name="Varghese N."/>
            <person name="Mikhailova N."/>
            <person name="Stamatis D."/>
            <person name="Reddy T."/>
            <person name="Daum C."/>
            <person name="Shapiro N."/>
            <person name="Ivanova N."/>
            <person name="Kyrpides N."/>
            <person name="Woyke T."/>
        </authorList>
    </citation>
    <scope>NUCLEOTIDE SEQUENCE [LARGE SCALE GENOMIC DNA]</scope>
    <source>
        <strain evidence="13">GAS496</strain>
    </source>
</reference>
<evidence type="ECO:0000256" key="4">
    <source>
        <dbReference type="ARBA" id="ARBA00022723"/>
    </source>
</evidence>
<dbReference type="EMBL" id="QJJU01000014">
    <property type="protein sequence ID" value="PXX06255.1"/>
    <property type="molecule type" value="Genomic_DNA"/>
</dbReference>
<organism evidence="12 13">
    <name type="scientific">Mycolicibacterium moriokaense</name>
    <dbReference type="NCBI Taxonomy" id="39691"/>
    <lineage>
        <taxon>Bacteria</taxon>
        <taxon>Bacillati</taxon>
        <taxon>Actinomycetota</taxon>
        <taxon>Actinomycetes</taxon>
        <taxon>Mycobacteriales</taxon>
        <taxon>Mycobacteriaceae</taxon>
        <taxon>Mycolicibacterium</taxon>
    </lineage>
</organism>
<dbReference type="InterPro" id="IPR008457">
    <property type="entry name" value="Cu-R_CopD_dom"/>
</dbReference>
<keyword evidence="5" id="KW-0732">Signal</keyword>
<feature type="domain" description="Copper resistance protein D" evidence="11">
    <location>
        <begin position="311"/>
        <end position="402"/>
    </location>
</feature>
<dbReference type="GO" id="GO:0005886">
    <property type="term" value="C:plasma membrane"/>
    <property type="evidence" value="ECO:0007669"/>
    <property type="project" value="UniProtKB-SubCell"/>
</dbReference>
<accession>A0A318HCF7</accession>
<dbReference type="GO" id="GO:0042597">
    <property type="term" value="C:periplasmic space"/>
    <property type="evidence" value="ECO:0007669"/>
    <property type="project" value="InterPro"/>
</dbReference>
<gene>
    <name evidence="12" type="ORF">C8E89_11428</name>
</gene>
<evidence type="ECO:0000259" key="10">
    <source>
        <dbReference type="Pfam" id="PF04234"/>
    </source>
</evidence>
<feature type="domain" description="CopC" evidence="10">
    <location>
        <begin position="32"/>
        <end position="127"/>
    </location>
</feature>
<feature type="transmembrane region" description="Helical" evidence="9">
    <location>
        <begin position="270"/>
        <end position="297"/>
    </location>
</feature>
<protein>
    <submittedName>
        <fullName evidence="12">Copper transport protein</fullName>
    </submittedName>
</protein>
<dbReference type="PANTHER" id="PTHR34820">
    <property type="entry name" value="INNER MEMBRANE PROTEIN YEBZ"/>
    <property type="match status" value="1"/>
</dbReference>
<dbReference type="RefSeq" id="WP_110317882.1">
    <property type="nucleotide sequence ID" value="NZ_QJJU01000014.1"/>
</dbReference>
<comment type="caution">
    <text evidence="12">The sequence shown here is derived from an EMBL/GenBank/DDBJ whole genome shotgun (WGS) entry which is preliminary data.</text>
</comment>
<feature type="transmembrane region" description="Helical" evidence="9">
    <location>
        <begin position="383"/>
        <end position="403"/>
    </location>
</feature>
<dbReference type="Pfam" id="PF04234">
    <property type="entry name" value="CopC"/>
    <property type="match status" value="1"/>
</dbReference>
<evidence type="ECO:0000256" key="2">
    <source>
        <dbReference type="ARBA" id="ARBA00022475"/>
    </source>
</evidence>
<evidence type="ECO:0000256" key="6">
    <source>
        <dbReference type="ARBA" id="ARBA00022989"/>
    </source>
</evidence>
<evidence type="ECO:0000256" key="8">
    <source>
        <dbReference type="ARBA" id="ARBA00023136"/>
    </source>
</evidence>
<dbReference type="Proteomes" id="UP000247781">
    <property type="component" value="Unassembled WGS sequence"/>
</dbReference>
<keyword evidence="2" id="KW-1003">Cell membrane</keyword>
<dbReference type="InterPro" id="IPR032694">
    <property type="entry name" value="CopC/D"/>
</dbReference>
<comment type="subcellular location">
    <subcellularLocation>
        <location evidence="1">Cell membrane</location>
        <topology evidence="1">Multi-pass membrane protein</topology>
    </subcellularLocation>
</comment>
<keyword evidence="6 9" id="KW-1133">Transmembrane helix</keyword>
<evidence type="ECO:0000313" key="13">
    <source>
        <dbReference type="Proteomes" id="UP000247781"/>
    </source>
</evidence>
<dbReference type="InterPro" id="IPR007348">
    <property type="entry name" value="CopC_dom"/>
</dbReference>
<feature type="transmembrane region" description="Helical" evidence="9">
    <location>
        <begin position="351"/>
        <end position="371"/>
    </location>
</feature>
<evidence type="ECO:0000256" key="1">
    <source>
        <dbReference type="ARBA" id="ARBA00004651"/>
    </source>
</evidence>